<organism evidence="2 3">
    <name type="scientific">Cellulomonas dongxiuzhuiae</name>
    <dbReference type="NCBI Taxonomy" id="2819979"/>
    <lineage>
        <taxon>Bacteria</taxon>
        <taxon>Bacillati</taxon>
        <taxon>Actinomycetota</taxon>
        <taxon>Actinomycetes</taxon>
        <taxon>Micrococcales</taxon>
        <taxon>Cellulomonadaceae</taxon>
        <taxon>Cellulomonas</taxon>
    </lineage>
</organism>
<name>A0ABX8GJR9_9CELL</name>
<keyword evidence="1" id="KW-0812">Transmembrane</keyword>
<dbReference type="Proteomes" id="UP000679335">
    <property type="component" value="Chromosome"/>
</dbReference>
<proteinExistence type="predicted"/>
<dbReference type="RefSeq" id="WP_214765657.1">
    <property type="nucleotide sequence ID" value="NZ_CP076023.1"/>
</dbReference>
<dbReference type="EMBL" id="CP076023">
    <property type="protein sequence ID" value="QWC16418.1"/>
    <property type="molecule type" value="Genomic_DNA"/>
</dbReference>
<feature type="transmembrane region" description="Helical" evidence="1">
    <location>
        <begin position="41"/>
        <end position="61"/>
    </location>
</feature>
<keyword evidence="1" id="KW-1133">Transmembrane helix</keyword>
<protein>
    <recommendedName>
        <fullName evidence="4">DUF3592 domain-containing protein</fullName>
    </recommendedName>
</protein>
<evidence type="ECO:0000313" key="3">
    <source>
        <dbReference type="Proteomes" id="UP000679335"/>
    </source>
</evidence>
<reference evidence="2 3" key="1">
    <citation type="submission" date="2021-05" db="EMBL/GenBank/DDBJ databases">
        <title>Novel species in genus Cellulomonas.</title>
        <authorList>
            <person name="Zhang G."/>
        </authorList>
    </citation>
    <scope>NUCLEOTIDE SEQUENCE [LARGE SCALE GENOMIC DNA]</scope>
    <source>
        <strain evidence="3">zg-ZUI157</strain>
    </source>
</reference>
<keyword evidence="3" id="KW-1185">Reference proteome</keyword>
<keyword evidence="1" id="KW-0472">Membrane</keyword>
<evidence type="ECO:0000256" key="1">
    <source>
        <dbReference type="SAM" id="Phobius"/>
    </source>
</evidence>
<sequence length="183" mass="19248">MRCDEHAAAWQARRDAEREVRRRRALAAEARRPWQGAGARLFGWALLTTALVVVCAARWTAAADVQGALGDGFGTTTATVVDRVPGGRGSEGSYVVTFTVGGERHEADLTQYDGSGPDVGDTIRIDYATSRPGVVRQAGYDSAGLTQTYAVSALAAAAATAALAARWAVVRRRAAGPEATSTR</sequence>
<accession>A0ABX8GJR9</accession>
<evidence type="ECO:0008006" key="4">
    <source>
        <dbReference type="Google" id="ProtNLM"/>
    </source>
</evidence>
<gene>
    <name evidence="2" type="ORF">KKR89_01710</name>
</gene>
<feature type="transmembrane region" description="Helical" evidence="1">
    <location>
        <begin position="149"/>
        <end position="169"/>
    </location>
</feature>
<evidence type="ECO:0000313" key="2">
    <source>
        <dbReference type="EMBL" id="QWC16418.1"/>
    </source>
</evidence>